<evidence type="ECO:0000256" key="7">
    <source>
        <dbReference type="ARBA" id="ARBA00022927"/>
    </source>
</evidence>
<dbReference type="SUPFAM" id="SSF50156">
    <property type="entry name" value="PDZ domain-like"/>
    <property type="match status" value="1"/>
</dbReference>
<protein>
    <submittedName>
        <fullName evidence="12">Type II secretion system protein C</fullName>
    </submittedName>
</protein>
<dbReference type="InterPro" id="IPR024961">
    <property type="entry name" value="T2SS_GspC_N"/>
</dbReference>
<evidence type="ECO:0000313" key="13">
    <source>
        <dbReference type="Proteomes" id="UP000219336"/>
    </source>
</evidence>
<dbReference type="InterPro" id="IPR001639">
    <property type="entry name" value="T2SS_protein-GspC"/>
</dbReference>
<accession>A0A240EHG1</accession>
<evidence type="ECO:0000256" key="10">
    <source>
        <dbReference type="SAM" id="Phobius"/>
    </source>
</evidence>
<name>A0A240EHG1_9VIBR</name>
<keyword evidence="5" id="KW-0997">Cell inner membrane</keyword>
<dbReference type="EMBL" id="OANU01000009">
    <property type="protein sequence ID" value="SNX47405.1"/>
    <property type="molecule type" value="Genomic_DNA"/>
</dbReference>
<evidence type="ECO:0000256" key="2">
    <source>
        <dbReference type="ARBA" id="ARBA00007986"/>
    </source>
</evidence>
<evidence type="ECO:0000256" key="5">
    <source>
        <dbReference type="ARBA" id="ARBA00022519"/>
    </source>
</evidence>
<sequence length="312" mass="33788">MKGISLSATSINSTSSTSFLRRCLQYQAQISVMLTLVMLAVSAWIAGILLWQIFPQTHSVSRWVAPVAVNNPSQVQSNDLHSSDINKANIFGQYSREKKVVKAPPVVKAVKEAPKTRLNVTLVGSVVSSNPNSSLAVVAHRGKQGTYGVGEQIEGTRATLSAVMIDRIIISNSGTDETVMLEGLKFEKPELKTAPQVAASNITGNNPINSEEKLAAIRRTITQNPQSIFQYVRLSQVKRDGQVKGYRVSPGRDPELFNAVGLQSGDIAVALNGADLTDPAAMGKIYQSISELTELNLTVERGGQQHDIFIQF</sequence>
<feature type="domain" description="Type II secretion system protein GspC N-terminal" evidence="11">
    <location>
        <begin position="37"/>
        <end position="181"/>
    </location>
</feature>
<keyword evidence="6 10" id="KW-0812">Transmembrane</keyword>
<keyword evidence="13" id="KW-1185">Reference proteome</keyword>
<gene>
    <name evidence="12" type="primary">epsC</name>
    <name evidence="12" type="ORF">VTH8203_01009</name>
</gene>
<keyword evidence="9 10" id="KW-0472">Membrane</keyword>
<evidence type="ECO:0000256" key="3">
    <source>
        <dbReference type="ARBA" id="ARBA00022448"/>
    </source>
</evidence>
<keyword evidence="4" id="KW-1003">Cell membrane</keyword>
<dbReference type="Gene3D" id="2.30.42.10">
    <property type="match status" value="1"/>
</dbReference>
<keyword evidence="3" id="KW-0813">Transport</keyword>
<dbReference type="NCBIfam" id="TIGR01713">
    <property type="entry name" value="typeII_sec_gspC"/>
    <property type="match status" value="1"/>
</dbReference>
<dbReference type="GO" id="GO:0005886">
    <property type="term" value="C:plasma membrane"/>
    <property type="evidence" value="ECO:0007669"/>
    <property type="project" value="UniProtKB-SubCell"/>
</dbReference>
<evidence type="ECO:0000313" key="12">
    <source>
        <dbReference type="EMBL" id="SNX47405.1"/>
    </source>
</evidence>
<comment type="subcellular location">
    <subcellularLocation>
        <location evidence="1">Cell inner membrane</location>
    </subcellularLocation>
</comment>
<evidence type="ECO:0000259" key="11">
    <source>
        <dbReference type="Pfam" id="PF11356"/>
    </source>
</evidence>
<comment type="similarity">
    <text evidence="2">Belongs to the GSP C family.</text>
</comment>
<feature type="transmembrane region" description="Helical" evidence="10">
    <location>
        <begin position="30"/>
        <end position="54"/>
    </location>
</feature>
<dbReference type="Gene3D" id="2.30.30.830">
    <property type="match status" value="1"/>
</dbReference>
<keyword evidence="8 10" id="KW-1133">Transmembrane helix</keyword>
<organism evidence="12 13">
    <name type="scientific">Vibrio thalassae</name>
    <dbReference type="NCBI Taxonomy" id="1243014"/>
    <lineage>
        <taxon>Bacteria</taxon>
        <taxon>Pseudomonadati</taxon>
        <taxon>Pseudomonadota</taxon>
        <taxon>Gammaproteobacteria</taxon>
        <taxon>Vibrionales</taxon>
        <taxon>Vibrionaceae</taxon>
        <taxon>Vibrio</taxon>
    </lineage>
</organism>
<dbReference type="Proteomes" id="UP000219336">
    <property type="component" value="Unassembled WGS sequence"/>
</dbReference>
<evidence type="ECO:0000256" key="1">
    <source>
        <dbReference type="ARBA" id="ARBA00004533"/>
    </source>
</evidence>
<keyword evidence="7" id="KW-0653">Protein transport</keyword>
<dbReference type="GO" id="GO:0015628">
    <property type="term" value="P:protein secretion by the type II secretion system"/>
    <property type="evidence" value="ECO:0007669"/>
    <property type="project" value="InterPro"/>
</dbReference>
<evidence type="ECO:0000256" key="6">
    <source>
        <dbReference type="ARBA" id="ARBA00022692"/>
    </source>
</evidence>
<evidence type="ECO:0000256" key="8">
    <source>
        <dbReference type="ARBA" id="ARBA00022989"/>
    </source>
</evidence>
<reference evidence="13" key="1">
    <citation type="submission" date="2016-06" db="EMBL/GenBank/DDBJ databases">
        <authorList>
            <person name="Rodrigo-Torres L."/>
            <person name="Arahal R.D."/>
            <person name="Lucena T."/>
        </authorList>
    </citation>
    <scope>NUCLEOTIDE SEQUENCE [LARGE SCALE GENOMIC DNA]</scope>
    <source>
        <strain evidence="13">CECT8203</strain>
    </source>
</reference>
<dbReference type="GO" id="GO:0015627">
    <property type="term" value="C:type II protein secretion system complex"/>
    <property type="evidence" value="ECO:0007669"/>
    <property type="project" value="InterPro"/>
</dbReference>
<dbReference type="AlphaFoldDB" id="A0A240EHG1"/>
<proteinExistence type="inferred from homology"/>
<dbReference type="Pfam" id="PF11356">
    <property type="entry name" value="T2SSC"/>
    <property type="match status" value="1"/>
</dbReference>
<evidence type="ECO:0000256" key="4">
    <source>
        <dbReference type="ARBA" id="ARBA00022475"/>
    </source>
</evidence>
<dbReference type="RefSeq" id="WP_370739201.1">
    <property type="nucleotide sequence ID" value="NZ_JBHSII010000001.1"/>
</dbReference>
<evidence type="ECO:0000256" key="9">
    <source>
        <dbReference type="ARBA" id="ARBA00023136"/>
    </source>
</evidence>
<dbReference type="InterPro" id="IPR036034">
    <property type="entry name" value="PDZ_sf"/>
</dbReference>